<evidence type="ECO:0000256" key="2">
    <source>
        <dbReference type="ARBA" id="ARBA00010138"/>
    </source>
</evidence>
<keyword evidence="7 10" id="KW-0408">Iron</keyword>
<comment type="function">
    <text evidence="7">Catalyzes the formation of phosphoribosylamine from phosphoribosylpyrophosphate (PRPP) and glutamine.</text>
</comment>
<dbReference type="SUPFAM" id="SSF53271">
    <property type="entry name" value="PRTase-like"/>
    <property type="match status" value="1"/>
</dbReference>
<dbReference type="CDD" id="cd00715">
    <property type="entry name" value="GPATase_N"/>
    <property type="match status" value="1"/>
</dbReference>
<dbReference type="InterPro" id="IPR029055">
    <property type="entry name" value="Ntn_hydrolases_N"/>
</dbReference>
<dbReference type="PANTHER" id="PTHR11907">
    <property type="entry name" value="AMIDOPHOSPHORIBOSYLTRANSFERASE"/>
    <property type="match status" value="1"/>
</dbReference>
<dbReference type="UniPathway" id="UPA00074">
    <property type="reaction ID" value="UER00124"/>
</dbReference>
<sequence>MKGHCGIFGVFGHPEASKLVYFGLYALQHRGQESAGIVVSDGKRVFEHKGMGLVPEVFDEEMLNRLPGHIAIGHVRYSTTGSSLLRNAQPFVVYHLGKTLAIAHNGNIINAYQLRKQLEEDGAIFQSSMDSEIIIHLWVRYFYLGLEEGLAKALTKLKGAYSLVLMTEDTLIAARDPFGFRPLCLGKLKNGGYVVASETCALDLIEAEYIREIEPGELIFINNKGISSLHLPPSPRRAYCIFELIYFARPDSIVFGRNVYLFRKAQGKELAKERLIKADFAMPFPDSGNYVTIGYAQSANIPFEMGMIRNHYVGRTFIQPSPSMRAFSVKIKLNPVKELLKNKRIIILEDSIIRGTTCRTRVKTLREIGVKEIHLLVSCPPHRFPCFYGIDFSSKGELIAASKSIEEIKQFLGLDSLYYLSIEGLLRAAAIPKEKFCLACFNGEYPIALERKFDKHWLERDEK</sequence>
<evidence type="ECO:0000256" key="9">
    <source>
        <dbReference type="PIRSR" id="PIRSR000485-1"/>
    </source>
</evidence>
<dbReference type="GO" id="GO:0004044">
    <property type="term" value="F:amidophosphoribosyltransferase activity"/>
    <property type="evidence" value="ECO:0007669"/>
    <property type="project" value="UniProtKB-UniRule"/>
</dbReference>
<keyword evidence="7" id="KW-0004">4Fe-4S</keyword>
<dbReference type="NCBIfam" id="TIGR01134">
    <property type="entry name" value="purF"/>
    <property type="match status" value="1"/>
</dbReference>
<name>A0A7V0IA77_DESA2</name>
<dbReference type="GO" id="GO:0051539">
    <property type="term" value="F:4 iron, 4 sulfur cluster binding"/>
    <property type="evidence" value="ECO:0007669"/>
    <property type="project" value="UniProtKB-KW"/>
</dbReference>
<dbReference type="EMBL" id="DQWQ01000089">
    <property type="protein sequence ID" value="HDD35563.1"/>
    <property type="molecule type" value="Genomic_DNA"/>
</dbReference>
<accession>A0A7V0IA77</accession>
<keyword evidence="7 10" id="KW-0479">Metal-binding</keyword>
<dbReference type="AlphaFoldDB" id="A0A7V0IA77"/>
<keyword evidence="6 7" id="KW-0315">Glutamine amidotransferase</keyword>
<dbReference type="InterPro" id="IPR029057">
    <property type="entry name" value="PRTase-like"/>
</dbReference>
<dbReference type="Gene3D" id="3.60.20.10">
    <property type="entry name" value="Glutamine Phosphoribosylpyrophosphate, subunit 1, domain 1"/>
    <property type="match status" value="1"/>
</dbReference>
<dbReference type="InterPro" id="IPR035584">
    <property type="entry name" value="PurF_N"/>
</dbReference>
<feature type="binding site" evidence="7 10">
    <location>
        <position position="440"/>
    </location>
    <ligand>
        <name>[4Fe-4S] cluster</name>
        <dbReference type="ChEBI" id="CHEBI:49883"/>
    </ligand>
</feature>
<comment type="caution">
    <text evidence="7">Lacks conserved residue(s) required for the propagation of feature annotation.</text>
</comment>
<dbReference type="Proteomes" id="UP000885706">
    <property type="component" value="Unassembled WGS sequence"/>
</dbReference>
<keyword evidence="5 7" id="KW-0658">Purine biosynthesis</keyword>
<comment type="cofactor">
    <cofactor evidence="7 10">
        <name>[4Fe-4S] cluster</name>
        <dbReference type="ChEBI" id="CHEBI:49883"/>
    </cofactor>
    <text evidence="7 10">Binds 1 [4Fe-4S] cluster per subunit.</text>
</comment>
<evidence type="ECO:0000256" key="1">
    <source>
        <dbReference type="ARBA" id="ARBA00005209"/>
    </source>
</evidence>
<dbReference type="GO" id="GO:0009113">
    <property type="term" value="P:purine nucleobase biosynthetic process"/>
    <property type="evidence" value="ECO:0007669"/>
    <property type="project" value="UniProtKB-UniRule"/>
</dbReference>
<keyword evidence="3 7" id="KW-0328">Glycosyltransferase</keyword>
<feature type="binding site" evidence="7 10">
    <location>
        <position position="386"/>
    </location>
    <ligand>
        <name>[4Fe-4S] cluster</name>
        <dbReference type="ChEBI" id="CHEBI:49883"/>
    </ligand>
</feature>
<protein>
    <recommendedName>
        <fullName evidence="7">Amidophosphoribosyltransferase</fullName>
        <shortName evidence="7">ATase</shortName>
        <ecNumber evidence="7">2.4.2.14</ecNumber>
    </recommendedName>
    <alternativeName>
        <fullName evidence="7">Glutamine phosphoribosylpyrophosphate amidotransferase</fullName>
        <shortName evidence="7">GPATase</shortName>
    </alternativeName>
</protein>
<feature type="binding site" evidence="7 10">
    <location>
        <position position="437"/>
    </location>
    <ligand>
        <name>[4Fe-4S] cluster</name>
        <dbReference type="ChEBI" id="CHEBI:49883"/>
    </ligand>
</feature>
<dbReference type="SUPFAM" id="SSF56235">
    <property type="entry name" value="N-terminal nucleophile aminohydrolases (Ntn hydrolases)"/>
    <property type="match status" value="1"/>
</dbReference>
<dbReference type="GO" id="GO:0006189">
    <property type="term" value="P:'de novo' IMP biosynthetic process"/>
    <property type="evidence" value="ECO:0007669"/>
    <property type="project" value="UniProtKB-UniRule"/>
</dbReference>
<feature type="domain" description="Glutamine amidotransferase type-2" evidence="11">
    <location>
        <begin position="5"/>
        <end position="224"/>
    </location>
</feature>
<dbReference type="HAMAP" id="MF_01931">
    <property type="entry name" value="PurF"/>
    <property type="match status" value="1"/>
</dbReference>
<gene>
    <name evidence="7" type="primary">purF</name>
    <name evidence="12" type="ORF">ENF30_02050</name>
</gene>
<dbReference type="EC" id="2.4.2.14" evidence="7"/>
<proteinExistence type="inferred from homology"/>
<dbReference type="Pfam" id="PF13537">
    <property type="entry name" value="GATase_7"/>
    <property type="match status" value="1"/>
</dbReference>
<comment type="catalytic activity">
    <reaction evidence="7 8">
        <text>5-phospho-beta-D-ribosylamine + L-glutamate + diphosphate = 5-phospho-alpha-D-ribose 1-diphosphate + L-glutamine + H2O</text>
        <dbReference type="Rhea" id="RHEA:14905"/>
        <dbReference type="ChEBI" id="CHEBI:15377"/>
        <dbReference type="ChEBI" id="CHEBI:29985"/>
        <dbReference type="ChEBI" id="CHEBI:33019"/>
        <dbReference type="ChEBI" id="CHEBI:58017"/>
        <dbReference type="ChEBI" id="CHEBI:58359"/>
        <dbReference type="ChEBI" id="CHEBI:58681"/>
        <dbReference type="EC" id="2.4.2.14"/>
    </reaction>
</comment>
<dbReference type="InterPro" id="IPR000836">
    <property type="entry name" value="PRTase_dom"/>
</dbReference>
<evidence type="ECO:0000256" key="10">
    <source>
        <dbReference type="PIRSR" id="PIRSR000485-3"/>
    </source>
</evidence>
<feature type="binding site" evidence="7 10">
    <location>
        <position position="240"/>
    </location>
    <ligand>
        <name>[4Fe-4S] cluster</name>
        <dbReference type="ChEBI" id="CHEBI:49883"/>
    </ligand>
</feature>
<dbReference type="PIRSF" id="PIRSF000485">
    <property type="entry name" value="Amd_phspho_trans"/>
    <property type="match status" value="1"/>
</dbReference>
<evidence type="ECO:0000256" key="5">
    <source>
        <dbReference type="ARBA" id="ARBA00022755"/>
    </source>
</evidence>
<evidence type="ECO:0000256" key="7">
    <source>
        <dbReference type="HAMAP-Rule" id="MF_01931"/>
    </source>
</evidence>
<comment type="caution">
    <text evidence="12">The sequence shown here is derived from an EMBL/GenBank/DDBJ whole genome shotgun (WGS) entry which is preliminary data.</text>
</comment>
<dbReference type="Gene3D" id="3.40.50.2020">
    <property type="match status" value="1"/>
</dbReference>
<keyword evidence="4 7" id="KW-0808">Transferase</keyword>
<dbReference type="GO" id="GO:0046872">
    <property type="term" value="F:metal ion binding"/>
    <property type="evidence" value="ECO:0007669"/>
    <property type="project" value="UniProtKB-KW"/>
</dbReference>
<dbReference type="InterPro" id="IPR017932">
    <property type="entry name" value="GATase_2_dom"/>
</dbReference>
<evidence type="ECO:0000256" key="4">
    <source>
        <dbReference type="ARBA" id="ARBA00022679"/>
    </source>
</evidence>
<dbReference type="CDD" id="cd06223">
    <property type="entry name" value="PRTases_typeI"/>
    <property type="match status" value="1"/>
</dbReference>
<feature type="active site" description="Nucleophile" evidence="7 9">
    <location>
        <position position="5"/>
    </location>
</feature>
<evidence type="ECO:0000313" key="12">
    <source>
        <dbReference type="EMBL" id="HDD35563.1"/>
    </source>
</evidence>
<evidence type="ECO:0000256" key="3">
    <source>
        <dbReference type="ARBA" id="ARBA00022676"/>
    </source>
</evidence>
<dbReference type="PROSITE" id="PS51278">
    <property type="entry name" value="GATASE_TYPE_2"/>
    <property type="match status" value="1"/>
</dbReference>
<comment type="pathway">
    <text evidence="1 7 8">Purine metabolism; IMP biosynthesis via de novo pathway; N(1)-(5-phospho-D-ribosyl)glycinamide from 5-phospho-alpha-D-ribose 1-diphosphate: step 1/2.</text>
</comment>
<reference evidence="12" key="1">
    <citation type="journal article" date="2020" name="mSystems">
        <title>Genome- and Community-Level Interaction Insights into Carbon Utilization and Element Cycling Functions of Hydrothermarchaeota in Hydrothermal Sediment.</title>
        <authorList>
            <person name="Zhou Z."/>
            <person name="Liu Y."/>
            <person name="Xu W."/>
            <person name="Pan J."/>
            <person name="Luo Z.H."/>
            <person name="Li M."/>
        </authorList>
    </citation>
    <scope>NUCLEOTIDE SEQUENCE [LARGE SCALE GENOMIC DNA]</scope>
    <source>
        <strain evidence="12">HyVt-113</strain>
    </source>
</reference>
<dbReference type="InterPro" id="IPR005854">
    <property type="entry name" value="PurF"/>
</dbReference>
<comment type="similarity">
    <text evidence="2 7 8">In the C-terminal section; belongs to the purine/pyrimidine phosphoribosyltransferase family.</text>
</comment>
<organism evidence="12">
    <name type="scientific">Desulfofervidus auxilii</name>
    <dbReference type="NCBI Taxonomy" id="1621989"/>
    <lineage>
        <taxon>Bacteria</taxon>
        <taxon>Pseudomonadati</taxon>
        <taxon>Thermodesulfobacteriota</taxon>
        <taxon>Candidatus Desulfofervidia</taxon>
        <taxon>Candidatus Desulfofervidales</taxon>
        <taxon>Candidatus Desulfofervidaceae</taxon>
        <taxon>Candidatus Desulfofervidus</taxon>
    </lineage>
</organism>
<evidence type="ECO:0000256" key="6">
    <source>
        <dbReference type="ARBA" id="ARBA00022962"/>
    </source>
</evidence>
<evidence type="ECO:0000256" key="8">
    <source>
        <dbReference type="PIRNR" id="PIRNR000485"/>
    </source>
</evidence>
<evidence type="ECO:0000259" key="11">
    <source>
        <dbReference type="PROSITE" id="PS51278"/>
    </source>
</evidence>
<keyword evidence="7 10" id="KW-0411">Iron-sulfur</keyword>